<proteinExistence type="predicted"/>
<evidence type="ECO:0000313" key="4">
    <source>
        <dbReference type="Proteomes" id="UP000518605"/>
    </source>
</evidence>
<feature type="compositionally biased region" description="Basic and acidic residues" evidence="1">
    <location>
        <begin position="305"/>
        <end position="318"/>
    </location>
</feature>
<name>A0A7W5G8D1_9BACL</name>
<gene>
    <name evidence="3" type="ORF">FHS16_000988</name>
</gene>
<evidence type="ECO:0000313" key="3">
    <source>
        <dbReference type="EMBL" id="MBB3150954.1"/>
    </source>
</evidence>
<feature type="region of interest" description="Disordered" evidence="1">
    <location>
        <begin position="279"/>
        <end position="323"/>
    </location>
</feature>
<feature type="domain" description="DUF2087" evidence="2">
    <location>
        <begin position="185"/>
        <end position="253"/>
    </location>
</feature>
<dbReference type="InterPro" id="IPR035901">
    <property type="entry name" value="GIY-YIG_endonuc_sf"/>
</dbReference>
<evidence type="ECO:0000256" key="1">
    <source>
        <dbReference type="SAM" id="MobiDB-lite"/>
    </source>
</evidence>
<keyword evidence="4" id="KW-1185">Reference proteome</keyword>
<protein>
    <recommendedName>
        <fullName evidence="2">DUF2087 domain-containing protein</fullName>
    </recommendedName>
</protein>
<sequence>MNSDERFWNASIEELKQGYVYEEAEGYYYCLICGEGFEDGEIFREEPSGRWFEARKYAGHHVKQSHGSMLDYLLELDKRQTGLTDLQKELIRGFSKKLSDQELMSLSGAGSTSTIRNHRFVLKEKAKQAKLLLAIMEMMEQGAAAPRFVPVHRTATQVDERYAITEDENAALLKQYLPKGLNGPLASFPRKEKRKIAVLRHIASFFNIGTKYSEKAVNEKLVAFWEEDYVTLRRYLIEYGFLDRSDDGRAYWVKDAADSSTGAAAPKKKDLEVQGAALKQETKAKQGKQSKQKEQIKQKAQSKTEQQEDKRKDEVKMDKAKRKQLTAEYQERERVMGVFQIKNNANGKLYIGGSTNLDALWGREQFMLNMGTHASKELQKEWKQFGSENFSFLVLETVKLDQKIRYDYKDVLDPEGRQPVDMVRQYNREVGALKEQWLEKLQPFGEKGYHAGEVSGNAE</sequence>
<dbReference type="SUPFAM" id="SSF82771">
    <property type="entry name" value="GIY-YIG endonuclease"/>
    <property type="match status" value="1"/>
</dbReference>
<dbReference type="EMBL" id="JACHXW010000002">
    <property type="protein sequence ID" value="MBB3150954.1"/>
    <property type="molecule type" value="Genomic_DNA"/>
</dbReference>
<dbReference type="Gene3D" id="3.40.1440.10">
    <property type="entry name" value="GIY-YIG endonuclease"/>
    <property type="match status" value="1"/>
</dbReference>
<reference evidence="3 4" key="1">
    <citation type="submission" date="2020-08" db="EMBL/GenBank/DDBJ databases">
        <title>Genomic Encyclopedia of Type Strains, Phase III (KMG-III): the genomes of soil and plant-associated and newly described type strains.</title>
        <authorList>
            <person name="Whitman W."/>
        </authorList>
    </citation>
    <scope>NUCLEOTIDE SEQUENCE [LARGE SCALE GENOMIC DNA]</scope>
    <source>
        <strain evidence="3 4">CECT 8234</strain>
    </source>
</reference>
<dbReference type="Proteomes" id="UP000518605">
    <property type="component" value="Unassembled WGS sequence"/>
</dbReference>
<dbReference type="Pfam" id="PF09860">
    <property type="entry name" value="DUF2087"/>
    <property type="match status" value="1"/>
</dbReference>
<dbReference type="InterPro" id="IPR018656">
    <property type="entry name" value="DUF2087"/>
</dbReference>
<dbReference type="AlphaFoldDB" id="A0A7W5G8D1"/>
<comment type="caution">
    <text evidence="3">The sequence shown here is derived from an EMBL/GenBank/DDBJ whole genome shotgun (WGS) entry which is preliminary data.</text>
</comment>
<accession>A0A7W5G8D1</accession>
<dbReference type="CDD" id="cd10451">
    <property type="entry name" value="GIY-YIG_LuxR_like"/>
    <property type="match status" value="1"/>
</dbReference>
<evidence type="ECO:0000259" key="2">
    <source>
        <dbReference type="Pfam" id="PF09860"/>
    </source>
</evidence>
<dbReference type="RefSeq" id="WP_183559395.1">
    <property type="nucleotide sequence ID" value="NZ_CBCSLB010000009.1"/>
</dbReference>
<organism evidence="3 4">
    <name type="scientific">Paenibacillus endophyticus</name>
    <dbReference type="NCBI Taxonomy" id="1294268"/>
    <lineage>
        <taxon>Bacteria</taxon>
        <taxon>Bacillati</taxon>
        <taxon>Bacillota</taxon>
        <taxon>Bacilli</taxon>
        <taxon>Bacillales</taxon>
        <taxon>Paenibacillaceae</taxon>
        <taxon>Paenibacillus</taxon>
    </lineage>
</organism>